<feature type="chain" id="PRO_5043634466" evidence="1">
    <location>
        <begin position="31"/>
        <end position="146"/>
    </location>
</feature>
<dbReference type="InterPro" id="IPR025240">
    <property type="entry name" value="DUF4189"/>
</dbReference>
<keyword evidence="5" id="KW-1185">Reference proteome</keyword>
<dbReference type="Proteomes" id="UP000465306">
    <property type="component" value="Unassembled WGS sequence"/>
</dbReference>
<keyword evidence="1" id="KW-0732">Signal</keyword>
<evidence type="ECO:0000313" key="5">
    <source>
        <dbReference type="Proteomes" id="UP000465306"/>
    </source>
</evidence>
<evidence type="ECO:0000313" key="4">
    <source>
        <dbReference type="EMBL" id="QPI37147.1"/>
    </source>
</evidence>
<dbReference type="Proteomes" id="UP000663583">
    <property type="component" value="Chromosome"/>
</dbReference>
<dbReference type="EMBL" id="CP065047">
    <property type="protein sequence ID" value="QPI37147.1"/>
    <property type="molecule type" value="Genomic_DNA"/>
</dbReference>
<gene>
    <name evidence="4" type="ORF">I2456_22505</name>
    <name evidence="3" type="ORF">MKUB_42600</name>
</gene>
<dbReference type="KEGG" id="mku:I2456_22505"/>
<evidence type="ECO:0000313" key="3">
    <source>
        <dbReference type="EMBL" id="GFG66770.1"/>
    </source>
</evidence>
<evidence type="ECO:0000259" key="2">
    <source>
        <dbReference type="Pfam" id="PF13827"/>
    </source>
</evidence>
<reference evidence="3" key="2">
    <citation type="submission" date="2020-02" db="EMBL/GenBank/DDBJ databases">
        <authorList>
            <person name="Matsumoto Y."/>
            <person name="Kinjo T."/>
            <person name="Motooka D."/>
            <person name="Nabeya D."/>
            <person name="Jung N."/>
            <person name="Uechi K."/>
            <person name="Horii T."/>
            <person name="Iida T."/>
            <person name="Fujita J."/>
            <person name="Nakamura S."/>
        </authorList>
    </citation>
    <scope>NUCLEOTIDE SEQUENCE</scope>
    <source>
        <strain evidence="3">JCM 13573</strain>
    </source>
</reference>
<accession>A0AAX1J9B7</accession>
<protein>
    <submittedName>
        <fullName evidence="4">DUF4189 domain-containing protein</fullName>
    </submittedName>
</protein>
<proteinExistence type="predicted"/>
<feature type="signal peptide" evidence="1">
    <location>
        <begin position="1"/>
        <end position="30"/>
    </location>
</feature>
<dbReference type="EMBL" id="BLKU01000005">
    <property type="protein sequence ID" value="GFG66770.1"/>
    <property type="molecule type" value="Genomic_DNA"/>
</dbReference>
<reference evidence="4" key="3">
    <citation type="submission" date="2020-11" db="EMBL/GenBank/DDBJ databases">
        <title>Intraspecies plasmid and genomic variation of Mycobacterium kubicae revealed by the complete genome sequences of two clinical isolates.</title>
        <authorList>
            <person name="Hendrix J.R."/>
            <person name="Epperson L.E."/>
            <person name="Honda J.R."/>
            <person name="Strong M."/>
        </authorList>
    </citation>
    <scope>NUCLEOTIDE SEQUENCE</scope>
    <source>
        <strain evidence="4">JCM 13573</strain>
    </source>
</reference>
<reference evidence="3 5" key="1">
    <citation type="journal article" date="2019" name="Emerg. Microbes Infect.">
        <title>Comprehensive subspecies identification of 175 nontuberculous mycobacteria species based on 7547 genomic profiles.</title>
        <authorList>
            <person name="Matsumoto Y."/>
            <person name="Kinjo T."/>
            <person name="Motooka D."/>
            <person name="Nabeya D."/>
            <person name="Jung N."/>
            <person name="Uechi K."/>
            <person name="Horii T."/>
            <person name="Iida T."/>
            <person name="Fujita J."/>
            <person name="Nakamura S."/>
        </authorList>
    </citation>
    <scope>NUCLEOTIDE SEQUENCE [LARGE SCALE GENOMIC DNA]</scope>
    <source>
        <strain evidence="3 5">JCM 13573</strain>
    </source>
</reference>
<feature type="domain" description="DUF4189" evidence="2">
    <location>
        <begin position="61"/>
        <end position="133"/>
    </location>
</feature>
<evidence type="ECO:0000256" key="1">
    <source>
        <dbReference type="SAM" id="SignalP"/>
    </source>
</evidence>
<dbReference type="RefSeq" id="WP_139823310.1">
    <property type="nucleotide sequence ID" value="NZ_BLKU01000005.1"/>
</dbReference>
<dbReference type="AlphaFoldDB" id="A0AAX1J9B7"/>
<evidence type="ECO:0000313" key="6">
    <source>
        <dbReference type="Proteomes" id="UP000663583"/>
    </source>
</evidence>
<organism evidence="4 6">
    <name type="scientific">Mycobacterium kubicae</name>
    <dbReference type="NCBI Taxonomy" id="120959"/>
    <lineage>
        <taxon>Bacteria</taxon>
        <taxon>Bacillati</taxon>
        <taxon>Actinomycetota</taxon>
        <taxon>Actinomycetes</taxon>
        <taxon>Mycobacteriales</taxon>
        <taxon>Mycobacteriaceae</taxon>
        <taxon>Mycobacterium</taxon>
        <taxon>Mycobacterium simiae complex</taxon>
    </lineage>
</organism>
<sequence>MTARQRRRVALAVGSVVTAVGMAFTPTASAYSHPYTSAITNAPAHLQTHEPTNLPPLLTHYGAIAYSHDGSLGIARRSKSKLLAQQQALQRCGAQTCTVVTTFTKCGAVAHDGVTYHGGAGLTPSAAEAHAVSLLGGGRIVLSICN</sequence>
<dbReference type="Pfam" id="PF13827">
    <property type="entry name" value="DUF4189"/>
    <property type="match status" value="1"/>
</dbReference>
<name>A0AAX1J9B7_9MYCO</name>